<reference evidence="3 4" key="3">
    <citation type="journal article" date="2017" name="Mol. Plant Pathol.">
        <title>A gapless genome sequence of the fungus Botrytis cinerea.</title>
        <authorList>
            <person name="Van Kan J.A."/>
            <person name="Stassen J.H."/>
            <person name="Mosbach A."/>
            <person name="Van Der Lee T.A."/>
            <person name="Faino L."/>
            <person name="Farmer A.D."/>
            <person name="Papasotiriou D.G."/>
            <person name="Zhou S."/>
            <person name="Seidl M.F."/>
            <person name="Cottam E."/>
            <person name="Edel D."/>
            <person name="Hahn M."/>
            <person name="Schwartz D.C."/>
            <person name="Dietrich R.A."/>
            <person name="Widdison S."/>
            <person name="Scalliet G."/>
        </authorList>
    </citation>
    <scope>NUCLEOTIDE SEQUENCE [LARGE SCALE GENOMIC DNA]</scope>
    <source>
        <strain evidence="3 4">B05.10</strain>
    </source>
</reference>
<evidence type="ECO:0000259" key="2">
    <source>
        <dbReference type="Pfam" id="PF07110"/>
    </source>
</evidence>
<dbReference type="Proteomes" id="UP000001798">
    <property type="component" value="Chromosome 2"/>
</dbReference>
<dbReference type="Gene3D" id="3.30.70.100">
    <property type="match status" value="1"/>
</dbReference>
<dbReference type="GO" id="GO:0016491">
    <property type="term" value="F:oxidoreductase activity"/>
    <property type="evidence" value="ECO:0007669"/>
    <property type="project" value="InterPro"/>
</dbReference>
<accession>A0A384J7P9</accession>
<proteinExistence type="inferred from homology"/>
<dbReference type="VEuPathDB" id="FungiDB:Bcin02g00270"/>
<dbReference type="InterPro" id="IPR009799">
    <property type="entry name" value="EthD_dom"/>
</dbReference>
<evidence type="ECO:0000256" key="1">
    <source>
        <dbReference type="ARBA" id="ARBA00005986"/>
    </source>
</evidence>
<gene>
    <name evidence="3" type="ORF">BCIN_02g00270</name>
</gene>
<keyword evidence="4" id="KW-1185">Reference proteome</keyword>
<dbReference type="RefSeq" id="XP_024546799.1">
    <property type="nucleotide sequence ID" value="XM_024691029.1"/>
</dbReference>
<name>A0A384J7P9_BOTFB</name>
<comment type="similarity">
    <text evidence="1">Belongs to the tpcK family.</text>
</comment>
<organism evidence="3 4">
    <name type="scientific">Botryotinia fuckeliana (strain B05.10)</name>
    <name type="common">Noble rot fungus</name>
    <name type="synonym">Botrytis cinerea</name>
    <dbReference type="NCBI Taxonomy" id="332648"/>
    <lineage>
        <taxon>Eukaryota</taxon>
        <taxon>Fungi</taxon>
        <taxon>Dikarya</taxon>
        <taxon>Ascomycota</taxon>
        <taxon>Pezizomycotina</taxon>
        <taxon>Leotiomycetes</taxon>
        <taxon>Helotiales</taxon>
        <taxon>Sclerotiniaceae</taxon>
        <taxon>Botrytis</taxon>
    </lineage>
</organism>
<dbReference type="OMA" id="MVWINIS"/>
<dbReference type="SUPFAM" id="SSF54909">
    <property type="entry name" value="Dimeric alpha+beta barrel"/>
    <property type="match status" value="1"/>
</dbReference>
<feature type="domain" description="EthD" evidence="2">
    <location>
        <begin position="13"/>
        <end position="122"/>
    </location>
</feature>
<evidence type="ECO:0000313" key="4">
    <source>
        <dbReference type="Proteomes" id="UP000001798"/>
    </source>
</evidence>
<dbReference type="Pfam" id="PF07110">
    <property type="entry name" value="EthD"/>
    <property type="match status" value="1"/>
</dbReference>
<evidence type="ECO:0000313" key="3">
    <source>
        <dbReference type="EMBL" id="ATZ46636.1"/>
    </source>
</evidence>
<sequence>MAPLTLSAFHWRKKGLTPEEFKNHYETVHIPILQEIAGDKFPKTHTRHYVVRTAEGATSDDKSNSNYKASVYAGTNSEDFDYDVYSELVFEDEASFKAFEAVMFDPVLGPKINEDSVKFIDHVKMVWINISESTTAQTSK</sequence>
<dbReference type="AlphaFoldDB" id="A0A384J7P9"/>
<dbReference type="OrthoDB" id="2519291at2759"/>
<dbReference type="KEGG" id="bfu:BCIN_02g00270"/>
<reference evidence="3 4" key="2">
    <citation type="journal article" date="2012" name="Eukaryot. Cell">
        <title>Genome update of Botrytis cinerea strains B05.10 and T4.</title>
        <authorList>
            <person name="Staats M."/>
            <person name="van Kan J.A."/>
        </authorList>
    </citation>
    <scope>NUCLEOTIDE SEQUENCE [LARGE SCALE GENOMIC DNA]</scope>
    <source>
        <strain evidence="3 4">B05.10</strain>
    </source>
</reference>
<protein>
    <recommendedName>
        <fullName evidence="2">EthD domain-containing protein</fullName>
    </recommendedName>
</protein>
<reference evidence="3 4" key="1">
    <citation type="journal article" date="2011" name="PLoS Genet.">
        <title>Genomic analysis of the necrotrophic fungal pathogens Sclerotinia sclerotiorum and Botrytis cinerea.</title>
        <authorList>
            <person name="Amselem J."/>
            <person name="Cuomo C.A."/>
            <person name="van Kan J.A."/>
            <person name="Viaud M."/>
            <person name="Benito E.P."/>
            <person name="Couloux A."/>
            <person name="Coutinho P.M."/>
            <person name="de Vries R.P."/>
            <person name="Dyer P.S."/>
            <person name="Fillinger S."/>
            <person name="Fournier E."/>
            <person name="Gout L."/>
            <person name="Hahn M."/>
            <person name="Kohn L."/>
            <person name="Lapalu N."/>
            <person name="Plummer K.M."/>
            <person name="Pradier J.M."/>
            <person name="Quevillon E."/>
            <person name="Sharon A."/>
            <person name="Simon A."/>
            <person name="ten Have A."/>
            <person name="Tudzynski B."/>
            <person name="Tudzynski P."/>
            <person name="Wincker P."/>
            <person name="Andrew M."/>
            <person name="Anthouard V."/>
            <person name="Beever R.E."/>
            <person name="Beffa R."/>
            <person name="Benoit I."/>
            <person name="Bouzid O."/>
            <person name="Brault B."/>
            <person name="Chen Z."/>
            <person name="Choquer M."/>
            <person name="Collemare J."/>
            <person name="Cotton P."/>
            <person name="Danchin E.G."/>
            <person name="Da Silva C."/>
            <person name="Gautier A."/>
            <person name="Giraud C."/>
            <person name="Giraud T."/>
            <person name="Gonzalez C."/>
            <person name="Grossetete S."/>
            <person name="Guldener U."/>
            <person name="Henrissat B."/>
            <person name="Howlett B.J."/>
            <person name="Kodira C."/>
            <person name="Kretschmer M."/>
            <person name="Lappartient A."/>
            <person name="Leroch M."/>
            <person name="Levis C."/>
            <person name="Mauceli E."/>
            <person name="Neuveglise C."/>
            <person name="Oeser B."/>
            <person name="Pearson M."/>
            <person name="Poulain J."/>
            <person name="Poussereau N."/>
            <person name="Quesneville H."/>
            <person name="Rascle C."/>
            <person name="Schumacher J."/>
            <person name="Segurens B."/>
            <person name="Sexton A."/>
            <person name="Silva E."/>
            <person name="Sirven C."/>
            <person name="Soanes D.M."/>
            <person name="Talbot N.J."/>
            <person name="Templeton M."/>
            <person name="Yandava C."/>
            <person name="Yarden O."/>
            <person name="Zeng Q."/>
            <person name="Rollins J.A."/>
            <person name="Lebrun M.H."/>
            <person name="Dickman M."/>
        </authorList>
    </citation>
    <scope>NUCLEOTIDE SEQUENCE [LARGE SCALE GENOMIC DNA]</scope>
    <source>
        <strain evidence="3 4">B05.10</strain>
    </source>
</reference>
<dbReference type="InterPro" id="IPR011008">
    <property type="entry name" value="Dimeric_a/b-barrel"/>
</dbReference>
<dbReference type="EMBL" id="CP009806">
    <property type="protein sequence ID" value="ATZ46636.1"/>
    <property type="molecule type" value="Genomic_DNA"/>
</dbReference>
<dbReference type="GeneID" id="5436419"/>